<evidence type="ECO:0000256" key="1">
    <source>
        <dbReference type="ARBA" id="ARBA00004496"/>
    </source>
</evidence>
<feature type="domain" description="Exosome complex exonuclease Rrp40 N-terminal" evidence="11">
    <location>
        <begin position="27"/>
        <end position="66"/>
    </location>
</feature>
<evidence type="ECO:0000256" key="3">
    <source>
        <dbReference type="ARBA" id="ARBA00007841"/>
    </source>
</evidence>
<dbReference type="InterPro" id="IPR049469">
    <property type="entry name" value="RRP40_KH-I"/>
</dbReference>
<dbReference type="CDD" id="cd22526">
    <property type="entry name" value="KH-I_Rrp40"/>
    <property type="match status" value="1"/>
</dbReference>
<keyword evidence="5" id="KW-0698">rRNA processing</keyword>
<evidence type="ECO:0000256" key="2">
    <source>
        <dbReference type="ARBA" id="ARBA00004604"/>
    </source>
</evidence>
<dbReference type="InterPro" id="IPR041054">
    <property type="entry name" value="Rrp40_N_euk"/>
</dbReference>
<evidence type="ECO:0000256" key="8">
    <source>
        <dbReference type="ARBA" id="ARBA00023242"/>
    </source>
</evidence>
<dbReference type="CDD" id="cd05790">
    <property type="entry name" value="S1_Rrp40"/>
    <property type="match status" value="1"/>
</dbReference>
<dbReference type="InterPro" id="IPR012340">
    <property type="entry name" value="NA-bd_OB-fold"/>
</dbReference>
<dbReference type="SUPFAM" id="SSF54791">
    <property type="entry name" value="Eukaryotic type KH-domain (KH-domain type I)"/>
    <property type="match status" value="1"/>
</dbReference>
<dbReference type="PANTHER" id="PTHR21321">
    <property type="entry name" value="PNAS-3 RELATED"/>
    <property type="match status" value="1"/>
</dbReference>
<dbReference type="InterPro" id="IPR036612">
    <property type="entry name" value="KH_dom_type_1_sf"/>
</dbReference>
<evidence type="ECO:0000256" key="4">
    <source>
        <dbReference type="ARBA" id="ARBA00022490"/>
    </source>
</evidence>
<comment type="caution">
    <text evidence="12">The sequence shown here is derived from an EMBL/GenBank/DDBJ whole genome shotgun (WGS) entry which is preliminary data.</text>
</comment>
<dbReference type="RefSeq" id="XP_066655149.1">
    <property type="nucleotide sequence ID" value="XM_066795641.1"/>
</dbReference>
<keyword evidence="4" id="KW-0963">Cytoplasm</keyword>
<dbReference type="InterPro" id="IPR037319">
    <property type="entry name" value="Rrp40_S1"/>
</dbReference>
<keyword evidence="6" id="KW-0271">Exosome</keyword>
<evidence type="ECO:0000256" key="7">
    <source>
        <dbReference type="ARBA" id="ARBA00022884"/>
    </source>
</evidence>
<sequence length="252" mass="26694">MAVEVVLPGEEIPPSLLPTSKNADKPLKLGPGVRHTPPSTITATVAGTLNVDSKKNGVWVEYNSGRYMPHTNDLVIAQVHHSSTDAYHCALTPHTPCATLPHLAFENATKKTRPILAPGALVYARVAAASKHMDPELECLSATTGKADGLGPLKGGMVFDVSPAMARRLLMPPPKKDAAAEDGGPGRVVVLEALAERVRFEMAVGRNGRVWVESDEGVKVVLAVGRALQEADREGLGVDGQRDVVAKVLKTL</sequence>
<evidence type="ECO:0000259" key="11">
    <source>
        <dbReference type="Pfam" id="PF18311"/>
    </source>
</evidence>
<evidence type="ECO:0000313" key="13">
    <source>
        <dbReference type="Proteomes" id="UP001360953"/>
    </source>
</evidence>
<dbReference type="GeneID" id="92028547"/>
<dbReference type="InterPro" id="IPR004088">
    <property type="entry name" value="KH_dom_type_1"/>
</dbReference>
<dbReference type="Pfam" id="PF18311">
    <property type="entry name" value="Rrp40_N"/>
    <property type="match status" value="1"/>
</dbReference>
<dbReference type="Pfam" id="PF21262">
    <property type="entry name" value="RRP40_S1"/>
    <property type="match status" value="1"/>
</dbReference>
<gene>
    <name evidence="12" type="ORF">J3D65DRAFT_361550</name>
</gene>
<protein>
    <recommendedName>
        <fullName evidence="9">Ribosomal RNA-processing protein 40</fullName>
    </recommendedName>
</protein>
<evidence type="ECO:0000313" key="12">
    <source>
        <dbReference type="EMBL" id="KAK7536998.1"/>
    </source>
</evidence>
<evidence type="ECO:0000256" key="6">
    <source>
        <dbReference type="ARBA" id="ARBA00022835"/>
    </source>
</evidence>
<evidence type="ECO:0000256" key="9">
    <source>
        <dbReference type="ARBA" id="ARBA00030615"/>
    </source>
</evidence>
<comment type="subcellular location">
    <subcellularLocation>
        <location evidence="1">Cytoplasm</location>
    </subcellularLocation>
    <subcellularLocation>
        <location evidence="2">Nucleus</location>
        <location evidence="2">Nucleolus</location>
    </subcellularLocation>
</comment>
<accession>A0ABR1LP91</accession>
<dbReference type="Gene3D" id="2.40.50.100">
    <property type="match status" value="1"/>
</dbReference>
<keyword evidence="8" id="KW-0539">Nucleus</keyword>
<feature type="domain" description="K Homology" evidence="10">
    <location>
        <begin position="156"/>
        <end position="215"/>
    </location>
</feature>
<dbReference type="PANTHER" id="PTHR21321:SF1">
    <property type="entry name" value="EXOSOME COMPLEX COMPONENT RRP40"/>
    <property type="match status" value="1"/>
</dbReference>
<name>A0ABR1LP91_9PEZI</name>
<dbReference type="EMBL" id="JBBPEH010000006">
    <property type="protein sequence ID" value="KAK7536998.1"/>
    <property type="molecule type" value="Genomic_DNA"/>
</dbReference>
<dbReference type="Gene3D" id="3.30.1370.10">
    <property type="entry name" value="K Homology domain, type 1"/>
    <property type="match status" value="1"/>
</dbReference>
<comment type="similarity">
    <text evidence="3">Belongs to the RRP40 family.</text>
</comment>
<keyword evidence="7" id="KW-0694">RNA-binding</keyword>
<dbReference type="Proteomes" id="UP001360953">
    <property type="component" value="Unassembled WGS sequence"/>
</dbReference>
<dbReference type="InterPro" id="IPR026699">
    <property type="entry name" value="Exosome_RNA_bind1/RRP40/RRP4"/>
</dbReference>
<organism evidence="12 13">
    <name type="scientific">Phyllosticta citribraziliensis</name>
    <dbReference type="NCBI Taxonomy" id="989973"/>
    <lineage>
        <taxon>Eukaryota</taxon>
        <taxon>Fungi</taxon>
        <taxon>Dikarya</taxon>
        <taxon>Ascomycota</taxon>
        <taxon>Pezizomycotina</taxon>
        <taxon>Dothideomycetes</taxon>
        <taxon>Dothideomycetes incertae sedis</taxon>
        <taxon>Botryosphaeriales</taxon>
        <taxon>Phyllostictaceae</taxon>
        <taxon>Phyllosticta</taxon>
    </lineage>
</organism>
<dbReference type="Gene3D" id="2.40.50.140">
    <property type="entry name" value="Nucleic acid-binding proteins"/>
    <property type="match status" value="1"/>
</dbReference>
<evidence type="ECO:0000256" key="5">
    <source>
        <dbReference type="ARBA" id="ARBA00022552"/>
    </source>
</evidence>
<proteinExistence type="inferred from homology"/>
<evidence type="ECO:0000259" key="10">
    <source>
        <dbReference type="Pfam" id="PF15985"/>
    </source>
</evidence>
<dbReference type="Pfam" id="PF15985">
    <property type="entry name" value="KH_6"/>
    <property type="match status" value="1"/>
</dbReference>
<dbReference type="SUPFAM" id="SSF50249">
    <property type="entry name" value="Nucleic acid-binding proteins"/>
    <property type="match status" value="1"/>
</dbReference>
<keyword evidence="13" id="KW-1185">Reference proteome</keyword>
<reference evidence="12 13" key="1">
    <citation type="submission" date="2024-04" db="EMBL/GenBank/DDBJ databases">
        <title>Phyllosticta paracitricarpa is synonymous to the EU quarantine fungus P. citricarpa based on phylogenomic analyses.</title>
        <authorList>
            <consortium name="Lawrence Berkeley National Laboratory"/>
            <person name="Van ingen-buijs V.A."/>
            <person name="Van westerhoven A.C."/>
            <person name="Haridas S."/>
            <person name="Skiadas P."/>
            <person name="Martin F."/>
            <person name="Groenewald J.Z."/>
            <person name="Crous P.W."/>
            <person name="Seidl M.F."/>
        </authorList>
    </citation>
    <scope>NUCLEOTIDE SEQUENCE [LARGE SCALE GENOMIC DNA]</scope>
    <source>
        <strain evidence="12 13">CPC 17464</strain>
    </source>
</reference>